<gene>
    <name evidence="1" type="ORF">ACFQ21_26320</name>
</gene>
<dbReference type="EMBL" id="JBHTKA010000014">
    <property type="protein sequence ID" value="MFD1002870.1"/>
    <property type="molecule type" value="Genomic_DNA"/>
</dbReference>
<dbReference type="SUPFAM" id="SSF51206">
    <property type="entry name" value="cAMP-binding domain-like"/>
    <property type="match status" value="1"/>
</dbReference>
<keyword evidence="2" id="KW-1185">Reference proteome</keyword>
<comment type="caution">
    <text evidence="1">The sequence shown here is derived from an EMBL/GenBank/DDBJ whole genome shotgun (WGS) entry which is preliminary data.</text>
</comment>
<name>A0ABW3KBR6_9BACT</name>
<dbReference type="CDD" id="cd00038">
    <property type="entry name" value="CAP_ED"/>
    <property type="match status" value="1"/>
</dbReference>
<accession>A0ABW3KBR6</accession>
<dbReference type="RefSeq" id="WP_377584665.1">
    <property type="nucleotide sequence ID" value="NZ_JBHTKA010000014.1"/>
</dbReference>
<proteinExistence type="predicted"/>
<sequence length="210" mass="24777">MGTNTNGQLIKSTKYINLPVIEHHEILYHHFEKYIKLNASLKHELTSRITFKTFHKGELVHDADMICTKSYFIQKGLLRTYFLKDGKEVTEYFCSEGEWINSPHSLMQRTKDIYYIDALENTDVFCLHINDLGFLFDNFPEMERYARLSMGSIFGHLMERITSLRFTSAKEKYDHFCQVYHDIYHRLPLGMVASYLGITQETLSRIRAEK</sequence>
<dbReference type="Proteomes" id="UP001597112">
    <property type="component" value="Unassembled WGS sequence"/>
</dbReference>
<dbReference type="Gene3D" id="2.60.120.10">
    <property type="entry name" value="Jelly Rolls"/>
    <property type="match status" value="1"/>
</dbReference>
<reference evidence="2" key="1">
    <citation type="journal article" date="2019" name="Int. J. Syst. Evol. Microbiol.">
        <title>The Global Catalogue of Microorganisms (GCM) 10K type strain sequencing project: providing services to taxonomists for standard genome sequencing and annotation.</title>
        <authorList>
            <consortium name="The Broad Institute Genomics Platform"/>
            <consortium name="The Broad Institute Genome Sequencing Center for Infectious Disease"/>
            <person name="Wu L."/>
            <person name="Ma J."/>
        </authorList>
    </citation>
    <scope>NUCLEOTIDE SEQUENCE [LARGE SCALE GENOMIC DNA]</scope>
    <source>
        <strain evidence="2">CCUG 58938</strain>
    </source>
</reference>
<dbReference type="InterPro" id="IPR014710">
    <property type="entry name" value="RmlC-like_jellyroll"/>
</dbReference>
<evidence type="ECO:0000313" key="1">
    <source>
        <dbReference type="EMBL" id="MFD1002870.1"/>
    </source>
</evidence>
<dbReference type="InterPro" id="IPR018490">
    <property type="entry name" value="cNMP-bd_dom_sf"/>
</dbReference>
<protein>
    <submittedName>
        <fullName evidence="1">Crp/Fnr family transcriptional regulator</fullName>
    </submittedName>
</protein>
<evidence type="ECO:0000313" key="2">
    <source>
        <dbReference type="Proteomes" id="UP001597112"/>
    </source>
</evidence>
<dbReference type="InterPro" id="IPR000595">
    <property type="entry name" value="cNMP-bd_dom"/>
</dbReference>
<organism evidence="1 2">
    <name type="scientific">Ohtaekwangia kribbensis</name>
    <dbReference type="NCBI Taxonomy" id="688913"/>
    <lineage>
        <taxon>Bacteria</taxon>
        <taxon>Pseudomonadati</taxon>
        <taxon>Bacteroidota</taxon>
        <taxon>Cytophagia</taxon>
        <taxon>Cytophagales</taxon>
        <taxon>Fulvivirgaceae</taxon>
        <taxon>Ohtaekwangia</taxon>
    </lineage>
</organism>